<feature type="domain" description="DNA primase/helicase Gp4 N-terminal Bacteriophage T7-like" evidence="2">
    <location>
        <begin position="26"/>
        <end position="73"/>
    </location>
</feature>
<accession>A0ABS0J300</accession>
<dbReference type="Proteomes" id="UP001194469">
    <property type="component" value="Unassembled WGS sequence"/>
</dbReference>
<dbReference type="Pfam" id="PF08273">
    <property type="entry name" value="Zn_Ribbon_Prim"/>
    <property type="match status" value="1"/>
</dbReference>
<evidence type="ECO:0000313" key="4">
    <source>
        <dbReference type="Proteomes" id="UP001194469"/>
    </source>
</evidence>
<dbReference type="InterPro" id="IPR036977">
    <property type="entry name" value="DNA_primase_Znf_CHC2"/>
</dbReference>
<evidence type="ECO:0000313" key="3">
    <source>
        <dbReference type="EMBL" id="MBG3876806.1"/>
    </source>
</evidence>
<proteinExistence type="predicted"/>
<dbReference type="RefSeq" id="WP_196608891.1">
    <property type="nucleotide sequence ID" value="NZ_VRYY01000168.1"/>
</dbReference>
<organism evidence="3 4">
    <name type="scientific">Nitratidesulfovibrio oxamicus</name>
    <dbReference type="NCBI Taxonomy" id="32016"/>
    <lineage>
        <taxon>Bacteria</taxon>
        <taxon>Pseudomonadati</taxon>
        <taxon>Thermodesulfobacteriota</taxon>
        <taxon>Desulfovibrionia</taxon>
        <taxon>Desulfovibrionales</taxon>
        <taxon>Desulfovibrionaceae</taxon>
        <taxon>Nitratidesulfovibrio</taxon>
    </lineage>
</organism>
<name>A0ABS0J300_9BACT</name>
<dbReference type="SUPFAM" id="SSF57783">
    <property type="entry name" value="Zinc beta-ribbon"/>
    <property type="match status" value="1"/>
</dbReference>
<dbReference type="InterPro" id="IPR013237">
    <property type="entry name" value="Phage_T7_Gp4_N"/>
</dbReference>
<evidence type="ECO:0000256" key="1">
    <source>
        <dbReference type="SAM" id="MobiDB-lite"/>
    </source>
</evidence>
<sequence length="487" mass="53121">MSAPLLDMLRSRGLEPKHVANTHGGEWACPCPSCGGRDRFRIWPDQQGGPACEKAGVTGTWFCRHEQVGGDALEFLTRFERLGWADACKALRIDYTSTPGRLPQLPKTDRPMVFTPRDWAIPSDKWRERAAKVMDDAHAALLAAPNAMAWLAKRGLPEEAVRRYHLGLFKGESGRQGTFRPRTVWDLPPKPARPAKDGQPARREGHTLFIPRGIAIPCFGPAGQAEPPIRIRIRRPNADADQWGDKYMLVEGSCGGATMLLDGDPRVGVVVETELDAEMVHHIAGDIATVVSVLTNCGKPDVRAHEVLRRCAVILCALDFDKPGANGWAWWRQTYQTARRWPTPTGKDAGEAFELGVDIRAWILAGLPPALTMPPVQRASLPPVSAALGASPSGLVAAGAGGNDDVPPWPPALLPVLELWRTMPVSLAVAGDGSTAWKFPPVWAAQNRDDLHAFLSLANATPELWAIIDHHPDAVITARNLLRRPHA</sequence>
<feature type="region of interest" description="Disordered" evidence="1">
    <location>
        <begin position="179"/>
        <end position="202"/>
    </location>
</feature>
<dbReference type="EMBL" id="VRYY01000168">
    <property type="protein sequence ID" value="MBG3876806.1"/>
    <property type="molecule type" value="Genomic_DNA"/>
</dbReference>
<reference evidence="3 4" key="1">
    <citation type="submission" date="2019-08" db="EMBL/GenBank/DDBJ databases">
        <authorList>
            <person name="Luo N."/>
        </authorList>
    </citation>
    <scope>NUCLEOTIDE SEQUENCE [LARGE SCALE GENOMIC DNA]</scope>
    <source>
        <strain evidence="3 4">NCIMB 9442</strain>
    </source>
</reference>
<dbReference type="Gene3D" id="3.90.580.10">
    <property type="entry name" value="Zinc finger, CHC2-type domain"/>
    <property type="match status" value="1"/>
</dbReference>
<evidence type="ECO:0000259" key="2">
    <source>
        <dbReference type="SMART" id="SM00778"/>
    </source>
</evidence>
<dbReference type="SMART" id="SM00778">
    <property type="entry name" value="Prim_Zn_Ribbon"/>
    <property type="match status" value="1"/>
</dbReference>
<protein>
    <submittedName>
        <fullName evidence="3">DNA primase</fullName>
    </submittedName>
</protein>
<keyword evidence="4" id="KW-1185">Reference proteome</keyword>
<gene>
    <name evidence="3" type="ORF">FVW20_07160</name>
</gene>
<comment type="caution">
    <text evidence="3">The sequence shown here is derived from an EMBL/GenBank/DDBJ whole genome shotgun (WGS) entry which is preliminary data.</text>
</comment>